<protein>
    <submittedName>
        <fullName evidence="1">Uncharacterized protein</fullName>
    </submittedName>
</protein>
<organism evidence="1 2">
    <name type="scientific">Frigoriglobus tundricola</name>
    <dbReference type="NCBI Taxonomy" id="2774151"/>
    <lineage>
        <taxon>Bacteria</taxon>
        <taxon>Pseudomonadati</taxon>
        <taxon>Planctomycetota</taxon>
        <taxon>Planctomycetia</taxon>
        <taxon>Gemmatales</taxon>
        <taxon>Gemmataceae</taxon>
        <taxon>Frigoriglobus</taxon>
    </lineage>
</organism>
<dbReference type="Proteomes" id="UP000503447">
    <property type="component" value="Chromosome"/>
</dbReference>
<gene>
    <name evidence="1" type="ORF">FTUN_8156</name>
</gene>
<reference evidence="2" key="1">
    <citation type="submission" date="2020-05" db="EMBL/GenBank/DDBJ databases">
        <title>Frigoriglobus tundricola gen. nov., sp. nov., a psychrotolerant cellulolytic planctomycete of the family Gemmataceae with two divergent copies of 16S rRNA gene.</title>
        <authorList>
            <person name="Kulichevskaya I.S."/>
            <person name="Ivanova A.A."/>
            <person name="Naumoff D.G."/>
            <person name="Beletsky A.V."/>
            <person name="Rijpstra W.I.C."/>
            <person name="Sinninghe Damste J.S."/>
            <person name="Mardanov A.V."/>
            <person name="Ravin N.V."/>
            <person name="Dedysh S.N."/>
        </authorList>
    </citation>
    <scope>NUCLEOTIDE SEQUENCE [LARGE SCALE GENOMIC DNA]</scope>
    <source>
        <strain evidence="2">PL17</strain>
    </source>
</reference>
<keyword evidence="2" id="KW-1185">Reference proteome</keyword>
<evidence type="ECO:0000313" key="2">
    <source>
        <dbReference type="Proteomes" id="UP000503447"/>
    </source>
</evidence>
<evidence type="ECO:0000313" key="1">
    <source>
        <dbReference type="EMBL" id="QJX00526.1"/>
    </source>
</evidence>
<dbReference type="KEGG" id="ftj:FTUN_8156"/>
<dbReference type="AlphaFoldDB" id="A0A6M5Z364"/>
<dbReference type="EMBL" id="CP053452">
    <property type="protein sequence ID" value="QJX00526.1"/>
    <property type="molecule type" value="Genomic_DNA"/>
</dbReference>
<accession>A0A6M5Z364</accession>
<dbReference type="RefSeq" id="WP_171475256.1">
    <property type="nucleotide sequence ID" value="NZ_CP053452.2"/>
</dbReference>
<sequence>MDAHDFRTLVAVFDLPERADRAVHHLLADGHDEERVHIVSGAGAAHDCASGLKEAGVPEEAGAYYEGELRAGRWLVVVSCQTCDVPGVLGAIGRHGGSVRVPPEVRDGRV</sequence>
<proteinExistence type="predicted"/>
<name>A0A6M5Z364_9BACT</name>